<proteinExistence type="predicted"/>
<dbReference type="PANTHER" id="PTHR43031">
    <property type="entry name" value="FAD-DEPENDENT OXIDOREDUCTASE"/>
    <property type="match status" value="1"/>
</dbReference>
<keyword evidence="4" id="KW-1185">Reference proteome</keyword>
<evidence type="ECO:0000313" key="5">
    <source>
        <dbReference type="Proteomes" id="UP000548067"/>
    </source>
</evidence>
<accession>A0A0Q3LN47</accession>
<dbReference type="Proteomes" id="UP000548067">
    <property type="component" value="Unassembled WGS sequence"/>
</dbReference>
<evidence type="ECO:0000259" key="1">
    <source>
        <dbReference type="PROSITE" id="PS50206"/>
    </source>
</evidence>
<name>A0A0Q3LN47_9FLAO</name>
<dbReference type="AlphaFoldDB" id="A0A0Q3LN47"/>
<protein>
    <submittedName>
        <fullName evidence="3">Rhodanese-like domain-containing protein</fullName>
    </submittedName>
    <submittedName>
        <fullName evidence="2">Sulfurtransferase</fullName>
    </submittedName>
</protein>
<dbReference type="Proteomes" id="UP000051682">
    <property type="component" value="Unassembled WGS sequence"/>
</dbReference>
<dbReference type="InterPro" id="IPR050229">
    <property type="entry name" value="GlpE_sulfurtransferase"/>
</dbReference>
<evidence type="ECO:0000313" key="4">
    <source>
        <dbReference type="Proteomes" id="UP000051682"/>
    </source>
</evidence>
<dbReference type="Pfam" id="PF00581">
    <property type="entry name" value="Rhodanese"/>
    <property type="match status" value="1"/>
</dbReference>
<reference evidence="3 5" key="2">
    <citation type="submission" date="2020-04" db="EMBL/GenBank/DDBJ databases">
        <title>Genome analysis and antimicrobial resistance characteristics of Chryseobacterium aquaticum isolated from farmed salmonids.</title>
        <authorList>
            <person name="Saticioglu I.B."/>
            <person name="Duman M."/>
            <person name="Altun S."/>
        </authorList>
    </citation>
    <scope>NUCLEOTIDE SEQUENCE [LARGE SCALE GENOMIC DNA]</scope>
    <source>
        <strain evidence="3 5">C-174</strain>
    </source>
</reference>
<dbReference type="Gene3D" id="3.40.250.10">
    <property type="entry name" value="Rhodanese-like domain"/>
    <property type="match status" value="1"/>
</dbReference>
<dbReference type="OrthoDB" id="9800872at2"/>
<organism evidence="2 4">
    <name type="scientific">Chryseobacterium aquaticum</name>
    <dbReference type="NCBI Taxonomy" id="452084"/>
    <lineage>
        <taxon>Bacteria</taxon>
        <taxon>Pseudomonadati</taxon>
        <taxon>Bacteroidota</taxon>
        <taxon>Flavobacteriia</taxon>
        <taxon>Flavobacteriales</taxon>
        <taxon>Weeksellaceae</taxon>
        <taxon>Chryseobacterium group</taxon>
        <taxon>Chryseobacterium</taxon>
    </lineage>
</organism>
<dbReference type="InterPro" id="IPR001763">
    <property type="entry name" value="Rhodanese-like_dom"/>
</dbReference>
<feature type="domain" description="Rhodanese" evidence="1">
    <location>
        <begin position="8"/>
        <end position="93"/>
    </location>
</feature>
<dbReference type="GO" id="GO:0016740">
    <property type="term" value="F:transferase activity"/>
    <property type="evidence" value="ECO:0007669"/>
    <property type="project" value="UniProtKB-KW"/>
</dbReference>
<dbReference type="STRING" id="452084.AR438_16155"/>
<dbReference type="EMBL" id="LLYZ01000020">
    <property type="protein sequence ID" value="KQK24713.1"/>
    <property type="molecule type" value="Genomic_DNA"/>
</dbReference>
<comment type="caution">
    <text evidence="2">The sequence shown here is derived from an EMBL/GenBank/DDBJ whole genome shotgun (WGS) entry which is preliminary data.</text>
</comment>
<reference evidence="2 4" key="1">
    <citation type="submission" date="2015-10" db="EMBL/GenBank/DDBJ databases">
        <title>Chryseobacterium aquaticum genome.</title>
        <authorList>
            <person name="Newman J.D."/>
            <person name="Ferguson M.B."/>
            <person name="Miller J.R."/>
        </authorList>
    </citation>
    <scope>NUCLEOTIDE SEQUENCE [LARGE SCALE GENOMIC DNA]</scope>
    <source>
        <strain evidence="2 4">KCTC 12483</strain>
    </source>
</reference>
<dbReference type="EMBL" id="JABCJF010000004">
    <property type="protein sequence ID" value="NMR34426.1"/>
    <property type="molecule type" value="Genomic_DNA"/>
</dbReference>
<evidence type="ECO:0000313" key="3">
    <source>
        <dbReference type="EMBL" id="NMR34426.1"/>
    </source>
</evidence>
<dbReference type="CDD" id="cd00158">
    <property type="entry name" value="RHOD"/>
    <property type="match status" value="1"/>
</dbReference>
<dbReference type="InterPro" id="IPR036873">
    <property type="entry name" value="Rhodanese-like_dom_sf"/>
</dbReference>
<dbReference type="RefSeq" id="WP_050378661.1">
    <property type="nucleotide sequence ID" value="NZ_JABCJF010000004.1"/>
</dbReference>
<evidence type="ECO:0000313" key="2">
    <source>
        <dbReference type="EMBL" id="KQK24713.1"/>
    </source>
</evidence>
<sequence length="99" mass="10835">MSLAEVLKSGNYHLVDVREPMELEMDGSIDGAKNIPLGEVEDRKDEILSVEKPVVLFCRSGNRSGKALEFLQSQGLKDGYNGGGWAELKAHLEANQGTF</sequence>
<dbReference type="SMART" id="SM00450">
    <property type="entry name" value="RHOD"/>
    <property type="match status" value="1"/>
</dbReference>
<keyword evidence="2" id="KW-0808">Transferase</keyword>
<gene>
    <name evidence="2" type="ORF">AR438_16155</name>
    <name evidence="3" type="ORF">HIO71_09430</name>
</gene>
<dbReference type="PROSITE" id="PS50206">
    <property type="entry name" value="RHODANESE_3"/>
    <property type="match status" value="1"/>
</dbReference>
<dbReference type="SUPFAM" id="SSF52821">
    <property type="entry name" value="Rhodanese/Cell cycle control phosphatase"/>
    <property type="match status" value="1"/>
</dbReference>
<dbReference type="PANTHER" id="PTHR43031:SF1">
    <property type="entry name" value="PYRIDINE NUCLEOTIDE-DISULPHIDE OXIDOREDUCTASE"/>
    <property type="match status" value="1"/>
</dbReference>